<dbReference type="Pfam" id="PF20154">
    <property type="entry name" value="LNT_N"/>
    <property type="match status" value="1"/>
</dbReference>
<comment type="subcellular location">
    <subcellularLocation>
        <location evidence="1 9">Cell membrane</location>
        <topology evidence="1 9">Multi-pass membrane protein</topology>
    </subcellularLocation>
</comment>
<dbReference type="RefSeq" id="WP_214175505.1">
    <property type="nucleotide sequence ID" value="NZ_JAHCVK010000004.1"/>
</dbReference>
<feature type="transmembrane region" description="Helical" evidence="9">
    <location>
        <begin position="203"/>
        <end position="223"/>
    </location>
</feature>
<keyword evidence="12" id="KW-1185">Reference proteome</keyword>
<feature type="transmembrane region" description="Helical" evidence="9">
    <location>
        <begin position="20"/>
        <end position="49"/>
    </location>
</feature>
<sequence>MDYRRFNMPDFKAIQRRDFLLAVLSGVLVALSFPKPALSLLAWFAFVPLLMSLGKKSPEKAFKLGFVCGATAFAGLLYWLNIVMVTYGKLHWSVSVCLYLLFVAYLALFVAVPVWLMRRGELAGVSPLVSLPVLWVGLEYLRSFFLSGFPWASLGYSQFRTLPLIQVADMTGVYGLSFVIILANVVIYRILRGLFGQERTGYPTRGAVVLFVLLVAMTGYGFYRLHQQEEGEPFKVALIQGNISQDVKWDPAFVEATVAIYERLSRQAAAGGGTDLVVWPESAAPFFFQSDPTYAPRIWNLARELHTPLVFGSPAVEKDEQGRHFLNSAFLLSATGEQLGRSDKIHLVPFGEYVPLARFLPFVHKLVEGVGDFSPGKRAVPLNTGKGVIGVLVCFEGIFPELSRAYVQAGARLLVNISNDAWYKRSSAPYQHLSMTVFRAVENRVPLVRATNTGITAIIDSRGHVRGATRLFQEAVLTGEVRLGTGDTFYSRYGDLFAGLCLAGTAVVGVLGFRRKKSQR</sequence>
<dbReference type="InterPro" id="IPR036526">
    <property type="entry name" value="C-N_Hydrolase_sf"/>
</dbReference>
<comment type="catalytic activity">
    <reaction evidence="9">
        <text>N-terminal S-1,2-diacyl-sn-glyceryl-L-cysteinyl-[lipoprotein] + a glycerophospholipid = N-acyl-S-1,2-diacyl-sn-glyceryl-L-cysteinyl-[lipoprotein] + a 2-acyl-sn-glycero-3-phospholipid + H(+)</text>
        <dbReference type="Rhea" id="RHEA:48228"/>
        <dbReference type="Rhea" id="RHEA-COMP:14681"/>
        <dbReference type="Rhea" id="RHEA-COMP:14684"/>
        <dbReference type="ChEBI" id="CHEBI:15378"/>
        <dbReference type="ChEBI" id="CHEBI:136912"/>
        <dbReference type="ChEBI" id="CHEBI:140656"/>
        <dbReference type="ChEBI" id="CHEBI:140657"/>
        <dbReference type="ChEBI" id="CHEBI:140660"/>
        <dbReference type="EC" id="2.3.1.269"/>
    </reaction>
</comment>
<feature type="domain" description="CN hydrolase" evidence="10">
    <location>
        <begin position="239"/>
        <end position="483"/>
    </location>
</feature>
<feature type="transmembrane region" description="Helical" evidence="9">
    <location>
        <begin position="61"/>
        <end position="80"/>
    </location>
</feature>
<dbReference type="PANTHER" id="PTHR38686:SF1">
    <property type="entry name" value="APOLIPOPROTEIN N-ACYLTRANSFERASE"/>
    <property type="match status" value="1"/>
</dbReference>
<proteinExistence type="inferred from homology"/>
<evidence type="ECO:0000259" key="10">
    <source>
        <dbReference type="PROSITE" id="PS50263"/>
    </source>
</evidence>
<dbReference type="HAMAP" id="MF_01148">
    <property type="entry name" value="Lnt"/>
    <property type="match status" value="1"/>
</dbReference>
<keyword evidence="3 9" id="KW-1003">Cell membrane</keyword>
<evidence type="ECO:0000256" key="5">
    <source>
        <dbReference type="ARBA" id="ARBA00022692"/>
    </source>
</evidence>
<evidence type="ECO:0000256" key="7">
    <source>
        <dbReference type="ARBA" id="ARBA00023136"/>
    </source>
</evidence>
<comment type="pathway">
    <text evidence="9">Protein modification; lipoprotein biosynthesis (N-acyl transfer).</text>
</comment>
<feature type="transmembrane region" description="Helical" evidence="9">
    <location>
        <begin position="172"/>
        <end position="191"/>
    </location>
</feature>
<dbReference type="Gene3D" id="3.60.110.10">
    <property type="entry name" value="Carbon-nitrogen hydrolase"/>
    <property type="match status" value="1"/>
</dbReference>
<reference evidence="11 12" key="1">
    <citation type="submission" date="2021-05" db="EMBL/GenBank/DDBJ databases">
        <title>The draft genome of Geobacter luticola JCM 17780.</title>
        <authorList>
            <person name="Xu Z."/>
            <person name="Masuda Y."/>
            <person name="Itoh H."/>
            <person name="Senoo K."/>
        </authorList>
    </citation>
    <scope>NUCLEOTIDE SEQUENCE [LARGE SCALE GENOMIC DNA]</scope>
    <source>
        <strain evidence="11 12">JCM 17780</strain>
    </source>
</reference>
<dbReference type="EMBL" id="JAHCVK010000004">
    <property type="protein sequence ID" value="MBT0653499.1"/>
    <property type="molecule type" value="Genomic_DNA"/>
</dbReference>
<evidence type="ECO:0000256" key="8">
    <source>
        <dbReference type="ARBA" id="ARBA00023315"/>
    </source>
</evidence>
<feature type="transmembrane region" description="Helical" evidence="9">
    <location>
        <begin position="92"/>
        <end position="116"/>
    </location>
</feature>
<evidence type="ECO:0000256" key="6">
    <source>
        <dbReference type="ARBA" id="ARBA00022989"/>
    </source>
</evidence>
<dbReference type="NCBIfam" id="TIGR00546">
    <property type="entry name" value="lnt"/>
    <property type="match status" value="1"/>
</dbReference>
<dbReference type="EC" id="2.3.1.269" evidence="9"/>
<keyword evidence="4 9" id="KW-0808">Transferase</keyword>
<evidence type="ECO:0000313" key="12">
    <source>
        <dbReference type="Proteomes" id="UP000756860"/>
    </source>
</evidence>
<name>A0ABS5SDP7_9BACT</name>
<dbReference type="SUPFAM" id="SSF56317">
    <property type="entry name" value="Carbon-nitrogen hydrolase"/>
    <property type="match status" value="1"/>
</dbReference>
<evidence type="ECO:0000256" key="1">
    <source>
        <dbReference type="ARBA" id="ARBA00004651"/>
    </source>
</evidence>
<evidence type="ECO:0000256" key="4">
    <source>
        <dbReference type="ARBA" id="ARBA00022679"/>
    </source>
</evidence>
<dbReference type="InterPro" id="IPR003010">
    <property type="entry name" value="C-N_Hydrolase"/>
</dbReference>
<evidence type="ECO:0000313" key="11">
    <source>
        <dbReference type="EMBL" id="MBT0653499.1"/>
    </source>
</evidence>
<dbReference type="InterPro" id="IPR045378">
    <property type="entry name" value="LNT_N"/>
</dbReference>
<evidence type="ECO:0000256" key="3">
    <source>
        <dbReference type="ARBA" id="ARBA00022475"/>
    </source>
</evidence>
<comment type="similarity">
    <text evidence="2 9">Belongs to the CN hydrolase family. Apolipoprotein N-acyltransferase subfamily.</text>
</comment>
<feature type="transmembrane region" description="Helical" evidence="9">
    <location>
        <begin position="496"/>
        <end position="513"/>
    </location>
</feature>
<dbReference type="PANTHER" id="PTHR38686">
    <property type="entry name" value="APOLIPOPROTEIN N-ACYLTRANSFERASE"/>
    <property type="match status" value="1"/>
</dbReference>
<comment type="caution">
    <text evidence="11">The sequence shown here is derived from an EMBL/GenBank/DDBJ whole genome shotgun (WGS) entry which is preliminary data.</text>
</comment>
<keyword evidence="6 9" id="KW-1133">Transmembrane helix</keyword>
<dbReference type="PROSITE" id="PS50263">
    <property type="entry name" value="CN_HYDROLASE"/>
    <property type="match status" value="1"/>
</dbReference>
<dbReference type="InterPro" id="IPR004563">
    <property type="entry name" value="Apolipo_AcylTrfase"/>
</dbReference>
<accession>A0ABS5SDP7</accession>
<dbReference type="CDD" id="cd07571">
    <property type="entry name" value="ALP_N-acyl_transferase"/>
    <property type="match status" value="1"/>
</dbReference>
<evidence type="ECO:0000256" key="9">
    <source>
        <dbReference type="HAMAP-Rule" id="MF_01148"/>
    </source>
</evidence>
<keyword evidence="7 9" id="KW-0472">Membrane</keyword>
<keyword evidence="8 9" id="KW-0012">Acyltransferase</keyword>
<evidence type="ECO:0000256" key="2">
    <source>
        <dbReference type="ARBA" id="ARBA00010065"/>
    </source>
</evidence>
<dbReference type="Proteomes" id="UP000756860">
    <property type="component" value="Unassembled WGS sequence"/>
</dbReference>
<comment type="function">
    <text evidence="9">Catalyzes the phospholipid dependent N-acylation of the N-terminal cysteine of apolipoprotein, the last step in lipoprotein maturation.</text>
</comment>
<keyword evidence="5 9" id="KW-0812">Transmembrane</keyword>
<dbReference type="Pfam" id="PF00795">
    <property type="entry name" value="CN_hydrolase"/>
    <property type="match status" value="1"/>
</dbReference>
<protein>
    <recommendedName>
        <fullName evidence="9">Apolipoprotein N-acyltransferase</fullName>
        <shortName evidence="9">ALP N-acyltransferase</shortName>
        <ecNumber evidence="9">2.3.1.269</ecNumber>
    </recommendedName>
</protein>
<organism evidence="11 12">
    <name type="scientific">Geomobilimonas luticola</name>
    <dbReference type="NCBI Taxonomy" id="1114878"/>
    <lineage>
        <taxon>Bacteria</taxon>
        <taxon>Pseudomonadati</taxon>
        <taxon>Thermodesulfobacteriota</taxon>
        <taxon>Desulfuromonadia</taxon>
        <taxon>Geobacterales</taxon>
        <taxon>Geobacteraceae</taxon>
        <taxon>Geomobilimonas</taxon>
    </lineage>
</organism>
<gene>
    <name evidence="9 11" type="primary">lnt</name>
    <name evidence="11" type="ORF">KI810_10570</name>
</gene>